<dbReference type="Gene3D" id="3.50.50.60">
    <property type="entry name" value="FAD/NAD(P)-binding domain"/>
    <property type="match status" value="1"/>
</dbReference>
<dbReference type="PANTHER" id="PTHR15192">
    <property type="entry name" value="PROTEIN CBG05349"/>
    <property type="match status" value="1"/>
</dbReference>
<sequence length="458" mass="51402">MKDHTLSWKAGPIYKEVVIIGNGPSGLALSYILSGRWPYYNGQPHPDPMLTLRLQSLSRSHSLLEQDLGFLSQGIEGRGSSAVGSLLDAMLHPGADQGLDLDPLIEWRCHKRIDHVVIGKGPPGGAWQAMDSNILTLSLSSWMELPGMRFEEWEKEVCSSSKGNRRVRVSKVAKYYQDYVHKQRLARYQRRGLVTSVTRYDEVIDDFSDKKVNWKIEVEDTFGRKLCYYSRYVVLATGTNDCPNRLGMPGENLSWVHHDLTELEKELVDNKKKEPVLVVGAGLSASDAVLACRSRGCHVYHVFRRANVTVDKMLPPSIYPEYHKIQEMMLNHHESFPGYTAFPSYTVQEMAEEYSPERRKLVKIEGVSGNSVVLEVGSAAILIGSKPNLEFFKYKGIGVYEGEIDSRSNPVDIDPFTYELRSQPFMYALGPITGDNLVRYILGGVTAVAAHINTSLNS</sequence>
<name>A0A023F8F3_TRIIF</name>
<dbReference type="EMBL" id="GBBI01001117">
    <property type="protein sequence ID" value="JAC17595.1"/>
    <property type="molecule type" value="mRNA"/>
</dbReference>
<dbReference type="PANTHER" id="PTHR15192:SF8">
    <property type="entry name" value="FAD_NAD(P)-BINDING DOMAIN-CONTAINING PROTEIN"/>
    <property type="match status" value="1"/>
</dbReference>
<protein>
    <submittedName>
        <fullName evidence="1">Putative thioredoxin reductase posttranslational modification</fullName>
    </submittedName>
</protein>
<evidence type="ECO:0000313" key="1">
    <source>
        <dbReference type="EMBL" id="JAC17595.1"/>
    </source>
</evidence>
<accession>A0A023F8F3</accession>
<dbReference type="Pfam" id="PF13738">
    <property type="entry name" value="Pyr_redox_3"/>
    <property type="match status" value="1"/>
</dbReference>
<organism evidence="1">
    <name type="scientific">Triatoma infestans</name>
    <name type="common">Assassin bug</name>
    <dbReference type="NCBI Taxonomy" id="30076"/>
    <lineage>
        <taxon>Eukaryota</taxon>
        <taxon>Metazoa</taxon>
        <taxon>Ecdysozoa</taxon>
        <taxon>Arthropoda</taxon>
        <taxon>Hexapoda</taxon>
        <taxon>Insecta</taxon>
        <taxon>Pterygota</taxon>
        <taxon>Neoptera</taxon>
        <taxon>Paraneoptera</taxon>
        <taxon>Hemiptera</taxon>
        <taxon>Heteroptera</taxon>
        <taxon>Panheteroptera</taxon>
        <taxon>Cimicomorpha</taxon>
        <taxon>Reduviidae</taxon>
        <taxon>Triatominae</taxon>
        <taxon>Triatoma</taxon>
    </lineage>
</organism>
<dbReference type="AlphaFoldDB" id="A0A023F8F3"/>
<dbReference type="SUPFAM" id="SSF51905">
    <property type="entry name" value="FAD/NAD(P)-binding domain"/>
    <property type="match status" value="2"/>
</dbReference>
<dbReference type="InterPro" id="IPR036188">
    <property type="entry name" value="FAD/NAD-bd_sf"/>
</dbReference>
<dbReference type="InterPro" id="IPR029731">
    <property type="entry name" value="OSGIN1/2"/>
</dbReference>
<proteinExistence type="evidence at transcript level"/>
<reference evidence="1" key="1">
    <citation type="journal article" date="2014" name="PLoS Negl. Trop. Dis.">
        <title>An updated insight into the Sialotranscriptome of Triatoma infestans: developmental stage and geographic variations.</title>
        <authorList>
            <person name="Schwarz A."/>
            <person name="Medrano-Mercado N."/>
            <person name="Schaub G.A."/>
            <person name="Struchiner C.J."/>
            <person name="Bargues M.D."/>
            <person name="Levy M.Z."/>
            <person name="Ribeiro J.M."/>
        </authorList>
    </citation>
    <scope>NUCLEOTIDE SEQUENCE</scope>
    <source>
        <strain evidence="1">Chile</strain>
        <tissue evidence="1">Salivary glands</tissue>
    </source>
</reference>